<keyword evidence="9" id="KW-0046">Antibiotic resistance</keyword>
<dbReference type="InterPro" id="IPR048279">
    <property type="entry name" value="MdtK-like"/>
</dbReference>
<keyword evidence="5" id="KW-1003">Cell membrane</keyword>
<dbReference type="AlphaFoldDB" id="A0A4D7AWK2"/>
<feature type="transmembrane region" description="Helical" evidence="10">
    <location>
        <begin position="58"/>
        <end position="85"/>
    </location>
</feature>
<feature type="transmembrane region" description="Helical" evidence="10">
    <location>
        <begin position="238"/>
        <end position="261"/>
    </location>
</feature>
<dbReference type="GeneID" id="89521690"/>
<reference evidence="12" key="1">
    <citation type="submission" date="2018-12" db="EMBL/GenBank/DDBJ databases">
        <title>Dusodibacter welbiota gen. nov., sp. nov., isolated from human faeces and emended description of the Oscillibacter genus.</title>
        <authorList>
            <person name="Le Roy T."/>
            <person name="Van der Smissen P."/>
            <person name="Delzenne N."/>
            <person name="Muccioli G."/>
            <person name="Collet J.F."/>
            <person name="Cani P.D."/>
        </authorList>
    </citation>
    <scope>NUCLEOTIDE SEQUENCE [LARGE SCALE GENOMIC DNA]</scope>
    <source>
        <strain evidence="12">J115</strain>
    </source>
</reference>
<dbReference type="PANTHER" id="PTHR43823:SF3">
    <property type="entry name" value="MULTIDRUG EXPORT PROTEIN MEPA"/>
    <property type="match status" value="1"/>
</dbReference>
<dbReference type="GO" id="GO:0046677">
    <property type="term" value="P:response to antibiotic"/>
    <property type="evidence" value="ECO:0007669"/>
    <property type="project" value="UniProtKB-KW"/>
</dbReference>
<keyword evidence="6 10" id="KW-0812">Transmembrane</keyword>
<keyword evidence="12" id="KW-1185">Reference proteome</keyword>
<evidence type="ECO:0000256" key="2">
    <source>
        <dbReference type="ARBA" id="ARBA00008417"/>
    </source>
</evidence>
<evidence type="ECO:0000256" key="7">
    <source>
        <dbReference type="ARBA" id="ARBA00022989"/>
    </source>
</evidence>
<evidence type="ECO:0000256" key="9">
    <source>
        <dbReference type="ARBA" id="ARBA00023251"/>
    </source>
</evidence>
<evidence type="ECO:0000313" key="11">
    <source>
        <dbReference type="EMBL" id="QCI60160.1"/>
    </source>
</evidence>
<dbReference type="GO" id="GO:0005886">
    <property type="term" value="C:plasma membrane"/>
    <property type="evidence" value="ECO:0007669"/>
    <property type="project" value="UniProtKB-SubCell"/>
</dbReference>
<dbReference type="GO" id="GO:0042910">
    <property type="term" value="F:xenobiotic transmembrane transporter activity"/>
    <property type="evidence" value="ECO:0007669"/>
    <property type="project" value="InterPro"/>
</dbReference>
<protein>
    <recommendedName>
        <fullName evidence="3">Multidrug export protein MepA</fullName>
    </recommendedName>
</protein>
<comment type="similarity">
    <text evidence="2">Belongs to the multi antimicrobial extrusion (MATE) (TC 2.A.66.1) family. MepA subfamily.</text>
</comment>
<gene>
    <name evidence="11" type="ORF">EIO64_13850</name>
</gene>
<sequence length="467" mass="50943">MEPNLQPNPLETDPIPKLIVRYAVPTSLTLMVNYLYNIVDQIFVGQGVGITGMAATNIAFPLTILVNAVALMLGDGCAANISLCLGRKEQREADSTISHALTLILASGLLAALACGIFAPQIVVLFGATSTAYAESLSYMRAIAWGIPFQLLCPAFTAIIRADGSPQYMMKCMMTGAVINLILDPIFIFPLKMGVVGAGIATVIGQVAAGCLALLYLRRLKTVHIRREDLRPTRKLTCRILALGLPSLLTQMLSALVQITLNNLMRAYGAATVYGSDIALSVYGMMMKVYQIAHSMFVGVSSAIQPINGYNFGANHYARVQKTFHIASLIAVGISVVWFLIFMVFPRQIASCFVSDNALYLDCAQHCFRLYMLAFFLYGLHMTSASFFQGIGRPGKSLLIPLARQGCFLIPLALLLSRSFGLDGALLAAPIADALAFLLCLLLARWEFRSWRRKGWLCKGERKYRAS</sequence>
<dbReference type="Pfam" id="PF01554">
    <property type="entry name" value="MatE"/>
    <property type="match status" value="2"/>
</dbReference>
<evidence type="ECO:0000256" key="3">
    <source>
        <dbReference type="ARBA" id="ARBA00022106"/>
    </source>
</evidence>
<evidence type="ECO:0000256" key="5">
    <source>
        <dbReference type="ARBA" id="ARBA00022475"/>
    </source>
</evidence>
<feature type="transmembrane region" description="Helical" evidence="10">
    <location>
        <begin position="97"/>
        <end position="119"/>
    </location>
</feature>
<dbReference type="EMBL" id="CP034413">
    <property type="protein sequence ID" value="QCI60160.1"/>
    <property type="molecule type" value="Genomic_DNA"/>
</dbReference>
<evidence type="ECO:0000313" key="12">
    <source>
        <dbReference type="Proteomes" id="UP000298642"/>
    </source>
</evidence>
<dbReference type="PIRSF" id="PIRSF006603">
    <property type="entry name" value="DinF"/>
    <property type="match status" value="1"/>
</dbReference>
<evidence type="ECO:0000256" key="1">
    <source>
        <dbReference type="ARBA" id="ARBA00004651"/>
    </source>
</evidence>
<name>A0A4D7AWK2_9FIRM</name>
<feature type="transmembrane region" description="Helical" evidence="10">
    <location>
        <begin position="398"/>
        <end position="418"/>
    </location>
</feature>
<keyword evidence="4" id="KW-0813">Transport</keyword>
<evidence type="ECO:0000256" key="4">
    <source>
        <dbReference type="ARBA" id="ARBA00022448"/>
    </source>
</evidence>
<organism evidence="11 12">
    <name type="scientific">Dysosmobacter welbionis</name>
    <dbReference type="NCBI Taxonomy" id="2093857"/>
    <lineage>
        <taxon>Bacteria</taxon>
        <taxon>Bacillati</taxon>
        <taxon>Bacillota</taxon>
        <taxon>Clostridia</taxon>
        <taxon>Eubacteriales</taxon>
        <taxon>Oscillospiraceae</taxon>
        <taxon>Dysosmobacter</taxon>
    </lineage>
</organism>
<dbReference type="InterPro" id="IPR045070">
    <property type="entry name" value="MATE_MepA-like"/>
</dbReference>
<dbReference type="Proteomes" id="UP000298642">
    <property type="component" value="Chromosome"/>
</dbReference>
<dbReference type="GO" id="GO:0015297">
    <property type="term" value="F:antiporter activity"/>
    <property type="evidence" value="ECO:0007669"/>
    <property type="project" value="InterPro"/>
</dbReference>
<feature type="transmembrane region" description="Helical" evidence="10">
    <location>
        <begin position="139"/>
        <end position="160"/>
    </location>
</feature>
<keyword evidence="8 10" id="KW-0472">Membrane</keyword>
<dbReference type="RefSeq" id="WP_136891509.1">
    <property type="nucleotide sequence ID" value="NZ_CP034413.3"/>
</dbReference>
<keyword evidence="7 10" id="KW-1133">Transmembrane helix</keyword>
<comment type="subcellular location">
    <subcellularLocation>
        <location evidence="1">Cell membrane</location>
        <topology evidence="1">Multi-pass membrane protein</topology>
    </subcellularLocation>
</comment>
<feature type="transmembrane region" description="Helical" evidence="10">
    <location>
        <begin position="195"/>
        <end position="217"/>
    </location>
</feature>
<proteinExistence type="inferred from homology"/>
<evidence type="ECO:0000256" key="6">
    <source>
        <dbReference type="ARBA" id="ARBA00022692"/>
    </source>
</evidence>
<evidence type="ECO:0000256" key="8">
    <source>
        <dbReference type="ARBA" id="ARBA00023136"/>
    </source>
</evidence>
<accession>A0A4D7AWK2</accession>
<dbReference type="NCBIfam" id="TIGR00797">
    <property type="entry name" value="matE"/>
    <property type="match status" value="1"/>
</dbReference>
<dbReference type="PANTHER" id="PTHR43823">
    <property type="entry name" value="SPORULATION PROTEIN YKVU"/>
    <property type="match status" value="1"/>
</dbReference>
<feature type="transmembrane region" description="Helical" evidence="10">
    <location>
        <begin position="326"/>
        <end position="350"/>
    </location>
</feature>
<dbReference type="CDD" id="cd13143">
    <property type="entry name" value="MATE_MepA_like"/>
    <property type="match status" value="1"/>
</dbReference>
<dbReference type="InterPro" id="IPR002528">
    <property type="entry name" value="MATE_fam"/>
</dbReference>
<dbReference type="InterPro" id="IPR051327">
    <property type="entry name" value="MATE_MepA_subfamily"/>
</dbReference>
<evidence type="ECO:0000256" key="10">
    <source>
        <dbReference type="SAM" id="Phobius"/>
    </source>
</evidence>
<feature type="transmembrane region" description="Helical" evidence="10">
    <location>
        <begin position="370"/>
        <end position="391"/>
    </location>
</feature>
<feature type="transmembrane region" description="Helical" evidence="10">
    <location>
        <begin position="172"/>
        <end position="189"/>
    </location>
</feature>
<feature type="transmembrane region" description="Helical" evidence="10">
    <location>
        <begin position="424"/>
        <end position="444"/>
    </location>
</feature>
<dbReference type="KEGG" id="obj:EIO64_13850"/>